<dbReference type="PRINTS" id="PR00254">
    <property type="entry name" value="NICOTINICR"/>
</dbReference>
<dbReference type="FunFam" id="2.70.170.10:FF:000005">
    <property type="entry name" value="Neuronal nicotinic acetylcholine receptor alpha4 subunit"/>
    <property type="match status" value="1"/>
</dbReference>
<dbReference type="InterPro" id="IPR006201">
    <property type="entry name" value="Neur_channel"/>
</dbReference>
<dbReference type="Gene3D" id="2.70.170.10">
    <property type="entry name" value="Neurotransmitter-gated ion-channel ligand-binding domain"/>
    <property type="match status" value="1"/>
</dbReference>
<dbReference type="PROSITE" id="PS00236">
    <property type="entry name" value="NEUROTR_ION_CHANNEL"/>
    <property type="match status" value="1"/>
</dbReference>
<keyword evidence="18" id="KW-1185">Reference proteome</keyword>
<evidence type="ECO:0000259" key="16">
    <source>
        <dbReference type="Pfam" id="PF02931"/>
    </source>
</evidence>
<dbReference type="Pfam" id="PF02931">
    <property type="entry name" value="Neur_chan_LBD"/>
    <property type="match status" value="1"/>
</dbReference>
<keyword evidence="8" id="KW-1015">Disulfide bond</keyword>
<evidence type="ECO:0000313" key="19">
    <source>
        <dbReference type="RefSeq" id="XP_036360176.1"/>
    </source>
</evidence>
<keyword evidence="2" id="KW-1003">Cell membrane</keyword>
<evidence type="ECO:0000256" key="3">
    <source>
        <dbReference type="ARBA" id="ARBA00022692"/>
    </source>
</evidence>
<protein>
    <submittedName>
        <fullName evidence="19">Neuronal acetylcholine receptor subunit alpha-3 isoform X1</fullName>
    </submittedName>
</protein>
<dbReference type="CDD" id="cd19033">
    <property type="entry name" value="LGIC_ECD_nAChR_proto-like"/>
    <property type="match status" value="1"/>
</dbReference>
<feature type="transmembrane region" description="Helical" evidence="14">
    <location>
        <begin position="244"/>
        <end position="268"/>
    </location>
</feature>
<evidence type="ECO:0000313" key="18">
    <source>
        <dbReference type="Proteomes" id="UP000515154"/>
    </source>
</evidence>
<dbReference type="InterPro" id="IPR036719">
    <property type="entry name" value="Neuro-gated_channel_TM_sf"/>
</dbReference>
<feature type="transmembrane region" description="Helical" evidence="14">
    <location>
        <begin position="480"/>
        <end position="498"/>
    </location>
</feature>
<feature type="domain" description="Neurotransmitter-gated ion-channel ligand-binding" evidence="16">
    <location>
        <begin position="35"/>
        <end position="244"/>
    </location>
</feature>
<keyword evidence="9 19" id="KW-0675">Receptor</keyword>
<dbReference type="GO" id="GO:0022848">
    <property type="term" value="F:acetylcholine-gated monoatomic cation-selective channel activity"/>
    <property type="evidence" value="ECO:0007669"/>
    <property type="project" value="InterPro"/>
</dbReference>
<keyword evidence="6 14" id="KW-0406">Ion transport</keyword>
<evidence type="ECO:0000256" key="4">
    <source>
        <dbReference type="ARBA" id="ARBA00022989"/>
    </source>
</evidence>
<keyword evidence="10" id="KW-0325">Glycoprotein</keyword>
<keyword evidence="5" id="KW-0770">Synapse</keyword>
<evidence type="ECO:0000256" key="11">
    <source>
        <dbReference type="ARBA" id="ARBA00023286"/>
    </source>
</evidence>
<proteinExistence type="inferred from homology"/>
<evidence type="ECO:0000256" key="12">
    <source>
        <dbReference type="ARBA" id="ARBA00023303"/>
    </source>
</evidence>
<keyword evidence="15" id="KW-0175">Coiled coil</keyword>
<dbReference type="RefSeq" id="XP_036360176.1">
    <property type="nucleotide sequence ID" value="XM_036504283.1"/>
</dbReference>
<dbReference type="InterPro" id="IPR036734">
    <property type="entry name" value="Neur_chan_lig-bd_sf"/>
</dbReference>
<dbReference type="GO" id="GO:0004888">
    <property type="term" value="F:transmembrane signaling receptor activity"/>
    <property type="evidence" value="ECO:0007669"/>
    <property type="project" value="InterPro"/>
</dbReference>
<feature type="domain" description="Neurotransmitter-gated ion-channel transmembrane" evidence="17">
    <location>
        <begin position="251"/>
        <end position="497"/>
    </location>
</feature>
<evidence type="ECO:0000256" key="9">
    <source>
        <dbReference type="ARBA" id="ARBA00023170"/>
    </source>
</evidence>
<dbReference type="InterPro" id="IPR038050">
    <property type="entry name" value="Neuro_actylchol_rec"/>
</dbReference>
<reference evidence="19" key="1">
    <citation type="submission" date="2025-08" db="UniProtKB">
        <authorList>
            <consortium name="RefSeq"/>
        </authorList>
    </citation>
    <scope>IDENTIFICATION</scope>
</reference>
<evidence type="ECO:0000256" key="5">
    <source>
        <dbReference type="ARBA" id="ARBA00023018"/>
    </source>
</evidence>
<dbReference type="NCBIfam" id="TIGR00860">
    <property type="entry name" value="LIC"/>
    <property type="match status" value="1"/>
</dbReference>
<keyword evidence="4 14" id="KW-1133">Transmembrane helix</keyword>
<keyword evidence="3 14" id="KW-0812">Transmembrane</keyword>
<gene>
    <name evidence="19" type="primary">LOC115212977</name>
</gene>
<feature type="coiled-coil region" evidence="15">
    <location>
        <begin position="436"/>
        <end position="466"/>
    </location>
</feature>
<dbReference type="GO" id="GO:0045211">
    <property type="term" value="C:postsynaptic membrane"/>
    <property type="evidence" value="ECO:0007669"/>
    <property type="project" value="InterPro"/>
</dbReference>
<feature type="transmembrane region" description="Helical" evidence="14">
    <location>
        <begin position="274"/>
        <end position="294"/>
    </location>
</feature>
<evidence type="ECO:0000256" key="2">
    <source>
        <dbReference type="ARBA" id="ARBA00022475"/>
    </source>
</evidence>
<evidence type="ECO:0000256" key="7">
    <source>
        <dbReference type="ARBA" id="ARBA00023136"/>
    </source>
</evidence>
<keyword evidence="12 14" id="KW-0407">Ion channel</keyword>
<dbReference type="PRINTS" id="PR00252">
    <property type="entry name" value="NRIONCHANNEL"/>
</dbReference>
<evidence type="ECO:0000256" key="8">
    <source>
        <dbReference type="ARBA" id="ARBA00023157"/>
    </source>
</evidence>
<evidence type="ECO:0000259" key="17">
    <source>
        <dbReference type="Pfam" id="PF02932"/>
    </source>
</evidence>
<dbReference type="InterPro" id="IPR006029">
    <property type="entry name" value="Neurotrans-gated_channel_TM"/>
</dbReference>
<comment type="similarity">
    <text evidence="14">Belongs to the ligand-gated ion channel (TC 1.A.9) family.</text>
</comment>
<keyword evidence="7 14" id="KW-0472">Membrane</keyword>
<dbReference type="CDD" id="cd19051">
    <property type="entry name" value="LGIC_TM_cation"/>
    <property type="match status" value="1"/>
</dbReference>
<evidence type="ECO:0000256" key="10">
    <source>
        <dbReference type="ARBA" id="ARBA00023180"/>
    </source>
</evidence>
<evidence type="ECO:0000256" key="1">
    <source>
        <dbReference type="ARBA" id="ARBA00022448"/>
    </source>
</evidence>
<evidence type="ECO:0000256" key="6">
    <source>
        <dbReference type="ARBA" id="ARBA00023065"/>
    </source>
</evidence>
<dbReference type="AlphaFoldDB" id="A0A7E6EX56"/>
<dbReference type="Proteomes" id="UP000515154">
    <property type="component" value="Linkage group LG6"/>
</dbReference>
<evidence type="ECO:0000256" key="15">
    <source>
        <dbReference type="SAM" id="Coils"/>
    </source>
</evidence>
<accession>A0A7E6EX56</accession>
<evidence type="ECO:0000256" key="14">
    <source>
        <dbReference type="RuleBase" id="RU000687"/>
    </source>
</evidence>
<dbReference type="SUPFAM" id="SSF90112">
    <property type="entry name" value="Neurotransmitter-gated ion-channel transmembrane pore"/>
    <property type="match status" value="1"/>
</dbReference>
<feature type="transmembrane region" description="Helical" evidence="14">
    <location>
        <begin position="343"/>
        <end position="359"/>
    </location>
</feature>
<dbReference type="SUPFAM" id="SSF63712">
    <property type="entry name" value="Nicotinic receptor ligand binding domain-like"/>
    <property type="match status" value="1"/>
</dbReference>
<keyword evidence="11" id="KW-1071">Ligand-gated ion channel</keyword>
<name>A0A7E6EX56_9MOLL</name>
<keyword evidence="1 14" id="KW-0813">Transport</keyword>
<dbReference type="InterPro" id="IPR006202">
    <property type="entry name" value="Neur_chan_lig-bd"/>
</dbReference>
<evidence type="ECO:0000256" key="13">
    <source>
        <dbReference type="ARBA" id="ARBA00034099"/>
    </source>
</evidence>
<feature type="transmembrane region" description="Helical" evidence="14">
    <location>
        <begin position="306"/>
        <end position="331"/>
    </location>
</feature>
<comment type="subcellular location">
    <subcellularLocation>
        <location evidence="13">Synaptic cell membrane</location>
        <topology evidence="13">Multi-pass membrane protein</topology>
    </subcellularLocation>
</comment>
<organism evidence="18 19">
    <name type="scientific">Octopus sinensis</name>
    <name type="common">East Asian common octopus</name>
    <dbReference type="NCBI Taxonomy" id="2607531"/>
    <lineage>
        <taxon>Eukaryota</taxon>
        <taxon>Metazoa</taxon>
        <taxon>Spiralia</taxon>
        <taxon>Lophotrochozoa</taxon>
        <taxon>Mollusca</taxon>
        <taxon>Cephalopoda</taxon>
        <taxon>Coleoidea</taxon>
        <taxon>Octopodiformes</taxon>
        <taxon>Octopoda</taxon>
        <taxon>Incirrata</taxon>
        <taxon>Octopodidae</taxon>
        <taxon>Octopus</taxon>
    </lineage>
</organism>
<dbReference type="PANTHER" id="PTHR18945">
    <property type="entry name" value="NEUROTRANSMITTER GATED ION CHANNEL"/>
    <property type="match status" value="1"/>
</dbReference>
<sequence>MIAEDENKTDQIQTKQCRTRVSAAFNHNLPVSEEKLLVKRLLDRYARLGKIGRPVLNTSETVTVNFDLSLIQIVDVDEKNQVLVTNIWYNYVWTDHLLKWDPEEHGNISNIRVPSDRIWLPDILLYNFADTRLKEQREALVVVNYTGGTLWMPQAILKSSCFFDITFFPFDDQECKLKFGSWTYDGFKVDVVFRSAPKMDLNDYMLSNEWDIMENVAVRNVRKYACCPEPYPDLTFRLRLRRKVAFYSFILILPCALLSLLTLVIFWVPPESPAKLQLGMNIFVAFFVLLLLLAESTPRAASSIPLIGAYFCLSMVMITLSTVFACVVANMFFRGVRVHRAPYWLRAVMIDGIARVLFLRDQVMDKNHKEQSKMRNWNVKVTGENNKKFPAADAKFAKVRLLENKDEKMSASSDTLEPSVPDTVIEQHDDRQSLMRSAILEEVKAIREMLDKVQEKKMKLEEREKLVREWRVIACVTDRLFFIVYVLVNVIGVLVIFVRK</sequence>
<dbReference type="Gene3D" id="1.20.58.390">
    <property type="entry name" value="Neurotransmitter-gated ion-channel transmembrane domain"/>
    <property type="match status" value="2"/>
</dbReference>
<dbReference type="InterPro" id="IPR018000">
    <property type="entry name" value="Neurotransmitter_ion_chnl_CS"/>
</dbReference>
<dbReference type="InterPro" id="IPR002394">
    <property type="entry name" value="Nicotinic_acetylcholine_rcpt"/>
</dbReference>
<dbReference type="Pfam" id="PF02932">
    <property type="entry name" value="Neur_chan_memb"/>
    <property type="match status" value="1"/>
</dbReference>